<gene>
    <name evidence="2" type="ORF">SAMN05660477_02304</name>
</gene>
<evidence type="ECO:0000313" key="3">
    <source>
        <dbReference type="Proteomes" id="UP000191112"/>
    </source>
</evidence>
<proteinExistence type="predicted"/>
<dbReference type="RefSeq" id="WP_079667510.1">
    <property type="nucleotide sequence ID" value="NZ_FUYZ01000008.1"/>
</dbReference>
<dbReference type="STRING" id="619805.SAMN05660477_02304"/>
<dbReference type="Proteomes" id="UP000191112">
    <property type="component" value="Unassembled WGS sequence"/>
</dbReference>
<dbReference type="AlphaFoldDB" id="A0A1T5FUS6"/>
<keyword evidence="1" id="KW-0732">Signal</keyword>
<protein>
    <recommendedName>
        <fullName evidence="4">Outer membrane protein beta-barrel domain-containing protein</fullName>
    </recommendedName>
</protein>
<dbReference type="InterPro" id="IPR046588">
    <property type="entry name" value="DUF6646"/>
</dbReference>
<reference evidence="2 3" key="1">
    <citation type="submission" date="2017-02" db="EMBL/GenBank/DDBJ databases">
        <authorList>
            <person name="Peterson S.W."/>
        </authorList>
    </citation>
    <scope>NUCLEOTIDE SEQUENCE [LARGE SCALE GENOMIC DNA]</scope>
    <source>
        <strain evidence="2 3">DSM 22323</strain>
    </source>
</reference>
<dbReference type="Pfam" id="PF20351">
    <property type="entry name" value="DUF6646"/>
    <property type="match status" value="1"/>
</dbReference>
<name>A0A1T5FUS6_9FLAO</name>
<feature type="chain" id="PRO_5010530270" description="Outer membrane protein beta-barrel domain-containing protein" evidence="1">
    <location>
        <begin position="22"/>
        <end position="144"/>
    </location>
</feature>
<dbReference type="EMBL" id="FUYZ01000008">
    <property type="protein sequence ID" value="SKB99911.1"/>
    <property type="molecule type" value="Genomic_DNA"/>
</dbReference>
<evidence type="ECO:0000256" key="1">
    <source>
        <dbReference type="SAM" id="SignalP"/>
    </source>
</evidence>
<accession>A0A1T5FUS6</accession>
<keyword evidence="3" id="KW-1185">Reference proteome</keyword>
<feature type="signal peptide" evidence="1">
    <location>
        <begin position="1"/>
        <end position="21"/>
    </location>
</feature>
<organism evidence="2 3">
    <name type="scientific">Soonwooa buanensis</name>
    <dbReference type="NCBI Taxonomy" id="619805"/>
    <lineage>
        <taxon>Bacteria</taxon>
        <taxon>Pseudomonadati</taxon>
        <taxon>Bacteroidota</taxon>
        <taxon>Flavobacteriia</taxon>
        <taxon>Flavobacteriales</taxon>
        <taxon>Weeksellaceae</taxon>
        <taxon>Chryseobacterium group</taxon>
        <taxon>Soonwooa</taxon>
    </lineage>
</organism>
<dbReference type="OrthoDB" id="1118003at2"/>
<evidence type="ECO:0008006" key="4">
    <source>
        <dbReference type="Google" id="ProtNLM"/>
    </source>
</evidence>
<sequence>MKKLMLAALGCFMMTTASAQAWNGKGDQKVQAGLNFYGSEGLGLKGSYDYGIADAISVGAGLGLYFGKNDSKSDFSIHGRFNYHLHDLLNLDNNLDIYPGVTLGVLGDTFDFGAHVGVRYFFTEKIGGFVELGNRGGLGVVVNL</sequence>
<evidence type="ECO:0000313" key="2">
    <source>
        <dbReference type="EMBL" id="SKB99911.1"/>
    </source>
</evidence>